<dbReference type="AlphaFoldDB" id="A0A6N0HSB8"/>
<keyword evidence="3" id="KW-1185">Reference proteome</keyword>
<evidence type="ECO:0000313" key="2">
    <source>
        <dbReference type="EMBL" id="QKQ25289.1"/>
    </source>
</evidence>
<sequence>MRSMFGHPSPSKRQILNATVYAYGPDRPAYVRITSSRLYTTPSVTLRRHSLAASSPSFAHASTTNMQTSTIGDNRPHSPPWRSADSHHPESILSLPAWDACPIYSSHCHWHSPSQT</sequence>
<organism evidence="2 3">
    <name type="scientific">Candidatus Reidiella endopervernicosa</name>
    <dbReference type="NCBI Taxonomy" id="2738883"/>
    <lineage>
        <taxon>Bacteria</taxon>
        <taxon>Pseudomonadati</taxon>
        <taxon>Pseudomonadota</taxon>
        <taxon>Gammaproteobacteria</taxon>
        <taxon>Candidatus Reidiella</taxon>
    </lineage>
</organism>
<feature type="compositionally biased region" description="Polar residues" evidence="1">
    <location>
        <begin position="54"/>
        <end position="72"/>
    </location>
</feature>
<feature type="region of interest" description="Disordered" evidence="1">
    <location>
        <begin position="54"/>
        <end position="88"/>
    </location>
</feature>
<dbReference type="RefSeq" id="WP_174672669.1">
    <property type="nucleotide sequence ID" value="NZ_CP054491.1"/>
</dbReference>
<reference evidence="2 3" key="1">
    <citation type="submission" date="2020-05" db="EMBL/GenBank/DDBJ databases">
        <title>Horizontal transmission and recombination maintain forever young bacterial symbiont genomes.</title>
        <authorList>
            <person name="Russell S.L."/>
            <person name="Pepper-Tunick E."/>
            <person name="Svedberg J."/>
            <person name="Byrne A."/>
            <person name="Ruelas Castillo J."/>
            <person name="Vollmers C."/>
            <person name="Beinart R.A."/>
            <person name="Corbett-Detig R."/>
        </authorList>
    </citation>
    <scope>NUCLEOTIDE SEQUENCE [LARGE SCALE GENOMIC DNA]</scope>
    <source>
        <strain evidence="2">Santa_Monica_outfall</strain>
    </source>
</reference>
<name>A0A6N0HSB8_9GAMM</name>
<dbReference type="KEGG" id="rev:HUE57_02525"/>
<proteinExistence type="predicted"/>
<dbReference type="Proteomes" id="UP000509658">
    <property type="component" value="Chromosome"/>
</dbReference>
<dbReference type="EMBL" id="CP054491">
    <property type="protein sequence ID" value="QKQ25289.1"/>
    <property type="molecule type" value="Genomic_DNA"/>
</dbReference>
<gene>
    <name evidence="2" type="ORF">HUE57_02525</name>
</gene>
<evidence type="ECO:0000256" key="1">
    <source>
        <dbReference type="SAM" id="MobiDB-lite"/>
    </source>
</evidence>
<accession>A0A6N0HSB8</accession>
<evidence type="ECO:0000313" key="3">
    <source>
        <dbReference type="Proteomes" id="UP000509658"/>
    </source>
</evidence>
<protein>
    <submittedName>
        <fullName evidence="2">Uncharacterized protein</fullName>
    </submittedName>
</protein>